<protein>
    <recommendedName>
        <fullName evidence="3">Winged helix DNA-binding domain-containing protein</fullName>
    </recommendedName>
</protein>
<dbReference type="InterPro" id="IPR009351">
    <property type="entry name" value="AlkZ-like"/>
</dbReference>
<comment type="caution">
    <text evidence="1">The sequence shown here is derived from an EMBL/GenBank/DDBJ whole genome shotgun (WGS) entry which is preliminary data.</text>
</comment>
<evidence type="ECO:0008006" key="3">
    <source>
        <dbReference type="Google" id="ProtNLM"/>
    </source>
</evidence>
<evidence type="ECO:0000313" key="1">
    <source>
        <dbReference type="EMBL" id="GMA23629.1"/>
    </source>
</evidence>
<name>A0ABQ6I1H7_9MICO</name>
<dbReference type="EMBL" id="BSUK01000001">
    <property type="protein sequence ID" value="GMA23629.1"/>
    <property type="molecule type" value="Genomic_DNA"/>
</dbReference>
<sequence>MTLDDLARATLARQLLLAREPVTVPEAVRRVGALQAQEPASPYVALWNRVDGFKPADLDAAFADGTVVRATLMRITLHAVDADDWAPFHRAVTDPLRRSRLGDRRFLPAGLTIPEANDLRDVLLAFADEPRTQDEIVVFLTDRLGDETRAKAAWWALRTFAPLRYVPTGPPWSYDPRRRTLQALAPTAADAMPPGDPAVVHLLRRYLEAFGPASEADFGQFAMLRRPFTGPAVAALRDELVELEGPDGARLFDLPDAPRPPATTPAPPRLLGMWDEVLLAHRDRTRFLPPAYAPHVLRRNGDVLPTLLVDDHVAWVWRTTDGGIEATAFHDLPDDVWAGLDDESRGLRALLADRQPRLYARYDHWWSTLPAAQVRLLGA</sequence>
<dbReference type="Proteomes" id="UP001157091">
    <property type="component" value="Unassembled WGS sequence"/>
</dbReference>
<dbReference type="PANTHER" id="PTHR38479">
    <property type="entry name" value="LMO0824 PROTEIN"/>
    <property type="match status" value="1"/>
</dbReference>
<accession>A0ABQ6I1H7</accession>
<gene>
    <name evidence="1" type="ORF">GCM10025864_13880</name>
</gene>
<dbReference type="Pfam" id="PF06224">
    <property type="entry name" value="AlkZ-like"/>
    <property type="match status" value="1"/>
</dbReference>
<dbReference type="PANTHER" id="PTHR38479:SF2">
    <property type="entry name" value="WINGED HELIX DNA-BINDING DOMAIN-CONTAINING PROTEIN"/>
    <property type="match status" value="1"/>
</dbReference>
<organism evidence="1 2">
    <name type="scientific">Luteimicrobium album</name>
    <dbReference type="NCBI Taxonomy" id="1054550"/>
    <lineage>
        <taxon>Bacteria</taxon>
        <taxon>Bacillati</taxon>
        <taxon>Actinomycetota</taxon>
        <taxon>Actinomycetes</taxon>
        <taxon>Micrococcales</taxon>
        <taxon>Luteimicrobium</taxon>
    </lineage>
</organism>
<proteinExistence type="predicted"/>
<keyword evidence="2" id="KW-1185">Reference proteome</keyword>
<reference evidence="2" key="1">
    <citation type="journal article" date="2019" name="Int. J. Syst. Evol. Microbiol.">
        <title>The Global Catalogue of Microorganisms (GCM) 10K type strain sequencing project: providing services to taxonomists for standard genome sequencing and annotation.</title>
        <authorList>
            <consortium name="The Broad Institute Genomics Platform"/>
            <consortium name="The Broad Institute Genome Sequencing Center for Infectious Disease"/>
            <person name="Wu L."/>
            <person name="Ma J."/>
        </authorList>
    </citation>
    <scope>NUCLEOTIDE SEQUENCE [LARGE SCALE GENOMIC DNA]</scope>
    <source>
        <strain evidence="2">NBRC 106348</strain>
    </source>
</reference>
<dbReference type="RefSeq" id="WP_284292600.1">
    <property type="nucleotide sequence ID" value="NZ_BSUK01000001.1"/>
</dbReference>
<evidence type="ECO:0000313" key="2">
    <source>
        <dbReference type="Proteomes" id="UP001157091"/>
    </source>
</evidence>